<reference evidence="2" key="1">
    <citation type="submission" date="2017-02" db="UniProtKB">
        <authorList>
            <consortium name="WormBaseParasite"/>
        </authorList>
    </citation>
    <scope>IDENTIFICATION</scope>
</reference>
<dbReference type="AlphaFoldDB" id="A0A0R3RS61"/>
<organism evidence="1 2">
    <name type="scientific">Elaeophora elaphi</name>
    <dbReference type="NCBI Taxonomy" id="1147741"/>
    <lineage>
        <taxon>Eukaryota</taxon>
        <taxon>Metazoa</taxon>
        <taxon>Ecdysozoa</taxon>
        <taxon>Nematoda</taxon>
        <taxon>Chromadorea</taxon>
        <taxon>Rhabditida</taxon>
        <taxon>Spirurina</taxon>
        <taxon>Spiruromorpha</taxon>
        <taxon>Filarioidea</taxon>
        <taxon>Onchocercidae</taxon>
        <taxon>Elaeophora</taxon>
    </lineage>
</organism>
<sequence length="63" mass="7266">MPKVRSLSGGKATTGDNETNEDVLQLITISILDGHAIRKVEAFNDLIYLSRYRRNYWLGTKYY</sequence>
<evidence type="ECO:0000313" key="1">
    <source>
        <dbReference type="Proteomes" id="UP000050640"/>
    </source>
</evidence>
<dbReference type="Proteomes" id="UP000050640">
    <property type="component" value="Unplaced"/>
</dbReference>
<proteinExistence type="predicted"/>
<dbReference type="WBParaSite" id="EEL_0000463701-mRNA-1">
    <property type="protein sequence ID" value="EEL_0000463701-mRNA-1"/>
    <property type="gene ID" value="EEL_0000463701"/>
</dbReference>
<protein>
    <submittedName>
        <fullName evidence="2">Uncharacterized protein</fullName>
    </submittedName>
</protein>
<keyword evidence="1" id="KW-1185">Reference proteome</keyword>
<accession>A0A0R3RS61</accession>
<evidence type="ECO:0000313" key="2">
    <source>
        <dbReference type="WBParaSite" id="EEL_0000463701-mRNA-1"/>
    </source>
</evidence>
<name>A0A0R3RS61_9BILA</name>